<dbReference type="EMBL" id="LNQN01000011">
    <property type="protein sequence ID" value="KSU76552.1"/>
    <property type="molecule type" value="Genomic_DNA"/>
</dbReference>
<feature type="compositionally biased region" description="Low complexity" evidence="2">
    <location>
        <begin position="299"/>
        <end position="313"/>
    </location>
</feature>
<gene>
    <name evidence="4" type="ORF">AS030_22570</name>
</gene>
<evidence type="ECO:0000313" key="4">
    <source>
        <dbReference type="EMBL" id="KSU76552.1"/>
    </source>
</evidence>
<dbReference type="InterPro" id="IPR011098">
    <property type="entry name" value="G5_dom"/>
</dbReference>
<dbReference type="InterPro" id="IPR010611">
    <property type="entry name" value="3D_dom"/>
</dbReference>
<dbReference type="Gene3D" id="2.20.230.10">
    <property type="entry name" value="Resuscitation-promoting factor rpfb"/>
    <property type="match status" value="1"/>
</dbReference>
<evidence type="ECO:0000256" key="1">
    <source>
        <dbReference type="ARBA" id="ARBA00022729"/>
    </source>
</evidence>
<dbReference type="GO" id="GO:0009254">
    <property type="term" value="P:peptidoglycan turnover"/>
    <property type="evidence" value="ECO:0007669"/>
    <property type="project" value="InterPro"/>
</dbReference>
<reference evidence="4 5" key="1">
    <citation type="journal article" date="2014" name="Antonie Van Leeuwenhoek">
        <title>Fictibacillus enclensis sp. nov., isolated from marine sediment.</title>
        <authorList>
            <person name="Dastager S.G."/>
            <person name="Mawlankar R."/>
            <person name="Srinivasan K."/>
            <person name="Tang S.K."/>
            <person name="Lee J.C."/>
            <person name="Ramana V.V."/>
            <person name="Shouche Y.S."/>
        </authorList>
    </citation>
    <scope>NUCLEOTIDE SEQUENCE [LARGE SCALE GENOMIC DNA]</scope>
    <source>
        <strain evidence="4 5">NIO-1003</strain>
    </source>
</reference>
<evidence type="ECO:0000259" key="3">
    <source>
        <dbReference type="PROSITE" id="PS51109"/>
    </source>
</evidence>
<dbReference type="SUPFAM" id="SSF50685">
    <property type="entry name" value="Barwin-like endoglucanases"/>
    <property type="match status" value="1"/>
</dbReference>
<dbReference type="RefSeq" id="WP_061975979.1">
    <property type="nucleotide sequence ID" value="NZ_FMAV01000009.1"/>
</dbReference>
<sequence length="410" mass="44571">MNRSKGKLFYEFLTKKLVLAAAAIIVLAVTTGFVSYETSKTDVSIMVDGKKKSFSSHAENVRDALSDYGIKLNRHDAVTPGLNEPLKDGMQIEYTPAHRVNFTVDGEKQSVWSTADTVKEFFGEREISVNQHDKLQPALNTPIEDKQEINLQQAVSVDLVVGGKKKQVWTTSTTVADLLKQDKVKLGDLDRVKPAKKTKLKDGLKINVTRVKKVTDVVEEDTPFATVKHQDGKLAKGKEKVVKEGSKGRLSKKYEVVLENGKEVSRKLKSKKTLKDSKDKVIAVGTKIAPKPQPKPKAKPVVVSRGKSSPSSSGDKELYVTSTAYTANCAGCTGKTATGVNLHANPNAKVIAVDPSVIPLGSKVYVEGYGYAVAADTGGAINGNRIDVFFSSQSQAEQWGRKSVKVKVIK</sequence>
<dbReference type="GO" id="GO:0019867">
    <property type="term" value="C:outer membrane"/>
    <property type="evidence" value="ECO:0007669"/>
    <property type="project" value="InterPro"/>
</dbReference>
<dbReference type="Proteomes" id="UP000054099">
    <property type="component" value="Unassembled WGS sequence"/>
</dbReference>
<organism evidence="4 5">
    <name type="scientific">Fictibacillus enclensis</name>
    <dbReference type="NCBI Taxonomy" id="1017270"/>
    <lineage>
        <taxon>Bacteria</taxon>
        <taxon>Bacillati</taxon>
        <taxon>Bacillota</taxon>
        <taxon>Bacilli</taxon>
        <taxon>Bacillales</taxon>
        <taxon>Fictibacillaceae</taxon>
        <taxon>Fictibacillus</taxon>
    </lineage>
</organism>
<dbReference type="Pfam" id="PF03990">
    <property type="entry name" value="DUF348"/>
    <property type="match status" value="3"/>
</dbReference>
<dbReference type="SMART" id="SM01208">
    <property type="entry name" value="G5"/>
    <property type="match status" value="1"/>
</dbReference>
<name>A0A0V8IP21_9BACL</name>
<dbReference type="PANTHER" id="PTHR39160">
    <property type="entry name" value="CELL WALL-BINDING PROTEIN YOCH"/>
    <property type="match status" value="1"/>
</dbReference>
<dbReference type="Pfam" id="PF07501">
    <property type="entry name" value="G5"/>
    <property type="match status" value="1"/>
</dbReference>
<dbReference type="Gene3D" id="2.40.40.10">
    <property type="entry name" value="RlpA-like domain"/>
    <property type="match status" value="1"/>
</dbReference>
<protein>
    <recommendedName>
        <fullName evidence="3">G5 domain-containing protein</fullName>
    </recommendedName>
</protein>
<dbReference type="PANTHER" id="PTHR39160:SF4">
    <property type="entry name" value="RESUSCITATION-PROMOTING FACTOR RPFB"/>
    <property type="match status" value="1"/>
</dbReference>
<keyword evidence="1" id="KW-0732">Signal</keyword>
<dbReference type="InterPro" id="IPR051933">
    <property type="entry name" value="Resuscitation_pf_RpfB"/>
</dbReference>
<dbReference type="PROSITE" id="PS51109">
    <property type="entry name" value="G5"/>
    <property type="match status" value="1"/>
</dbReference>
<dbReference type="AlphaFoldDB" id="A0A0V8IP21"/>
<feature type="region of interest" description="Disordered" evidence="2">
    <location>
        <begin position="289"/>
        <end position="316"/>
    </location>
</feature>
<dbReference type="GO" id="GO:0004553">
    <property type="term" value="F:hydrolase activity, hydrolyzing O-glycosyl compounds"/>
    <property type="evidence" value="ECO:0007669"/>
    <property type="project" value="InterPro"/>
</dbReference>
<feature type="domain" description="G5" evidence="3">
    <location>
        <begin position="208"/>
        <end position="288"/>
    </location>
</feature>
<keyword evidence="5" id="KW-1185">Reference proteome</keyword>
<evidence type="ECO:0000256" key="2">
    <source>
        <dbReference type="SAM" id="MobiDB-lite"/>
    </source>
</evidence>
<dbReference type="InterPro" id="IPR036908">
    <property type="entry name" value="RlpA-like_sf"/>
</dbReference>
<dbReference type="OrthoDB" id="9798935at2"/>
<evidence type="ECO:0000313" key="5">
    <source>
        <dbReference type="Proteomes" id="UP000054099"/>
    </source>
</evidence>
<comment type="caution">
    <text evidence="4">The sequence shown here is derived from an EMBL/GenBank/DDBJ whole genome shotgun (WGS) entry which is preliminary data.</text>
</comment>
<proteinExistence type="predicted"/>
<accession>A0A0V8IP21</accession>
<dbReference type="InterPro" id="IPR007137">
    <property type="entry name" value="DUF348"/>
</dbReference>
<dbReference type="CDD" id="cd22786">
    <property type="entry name" value="DPBB_YuiC-like"/>
    <property type="match status" value="1"/>
</dbReference>
<dbReference type="Pfam" id="PF06725">
    <property type="entry name" value="3D"/>
    <property type="match status" value="1"/>
</dbReference>